<dbReference type="Gene3D" id="1.10.510.10">
    <property type="entry name" value="Transferase(Phosphotransferase) domain 1"/>
    <property type="match status" value="1"/>
</dbReference>
<sequence length="1087" mass="120843">MRMTNFTTDQSALLALKSSISLKDPHNLLAESWSTNTPFCTWIGVTCGTRHQRVRTLNLSNMGLSGTIPPQLGNLSFLVDLDLTGNKFHGHLPNELSMLRRLKSFNLSHNMFNGEIPAWIVGGLHELQHLILRDNNFDGFIHPFPNNMSKLEILDLLNNSIVGTIPPEIGRLSNLRTLLLSRNRISGTIPSTISNISSLQVIYLSYNDLTGKIPEEIGDLSQLTAINLGENQLFGVIPSTIFNNSMLQRLDLSSNNFTGILPSDMCHAIPKLEFLYLNQNHFSGKLPSGWHECKELIHIYMFENRFMGYIPTEIGNSTLLQVLALSSNSLQGSIPREIGDLRNLQFLLLGQNNLTGLIPPSIFNISTMTYLYLSFNSFSGSLPSTIGHGLGNLEELHLAQNNLSGELPASISNASNLFFLELTKNSFFGVIPDSLGNLKNLQILALGENNFTNVPSTSEINILSSLANCKQLRIIDLSLIPLNGKLPTSFGNYSTSLEKLYLPNCQVTGNIPQEIGNLSSLIDLKLPGNNLKGPIPTTIKELQNLQRLDLEMGIFDSSIPDELCQLKILGWLSLSGNQLYGRLPSCLGNLTSLRNIYLDSNNFISTVPSTLWRLKDILELNLSSNAFNGFLPLEIKNLRAITKLDLSYNKISGNIPNSIGSLQTLEFLDLSHNVLTGMIPKSMDLLIDLKYLNVSYNKLQGEIPNGGPFVNFTSQSFMMNDALCGKSNLKLPTCVIEKTEHKSSRKLILLKCILPAIVSAILLLSCVILFRCRRKKTGDSKENELSTIVVPRRISYYELLQATNRFDESNFLGKGSFGVVFKGRLLSGLMIAVKVFNFDQDAASRSFDVECEAMRSIRHRNLIKIISCCSNNVDFRALVMEYMPSGSLEMWLPVVHCDLKPSNILLDEEMVAHVGDFGIAKLLNEGQSRTHTNTLATLGYIAPEYGSKGIVSTKGDVYSYGIMLMEIFTRKKPTDDMFIDNSSLKSWVEESAPHATVHVVDSNLLSGEEQEVAAKLLCISSIMELALNCCMNSPDERIDMKDIDRLAKIIYLLTLLWQGKPEIAYLKLTGQHLQSLRVLCITVYMLK</sequence>
<evidence type="ECO:0000256" key="18">
    <source>
        <dbReference type="ARBA" id="ARBA00022989"/>
    </source>
</evidence>
<proteinExistence type="inferred from homology"/>
<keyword evidence="18 26" id="KW-1133">Transmembrane helix</keyword>
<dbReference type="InterPro" id="IPR000719">
    <property type="entry name" value="Prot_kinase_dom"/>
</dbReference>
<dbReference type="PROSITE" id="PS00108">
    <property type="entry name" value="PROTEIN_KINASE_ST"/>
    <property type="match status" value="1"/>
</dbReference>
<gene>
    <name evidence="28" type="ORF">O6P43_031980</name>
</gene>
<dbReference type="EC" id="2.7.11.1" evidence="5"/>
<keyword evidence="10" id="KW-0433">Leucine-rich repeat</keyword>
<keyword evidence="6" id="KW-1003">Cell membrane</keyword>
<name>A0AAD7KWE7_QUISA</name>
<dbReference type="Proteomes" id="UP001163823">
    <property type="component" value="Chromosome 13"/>
</dbReference>
<dbReference type="SMART" id="SM00220">
    <property type="entry name" value="S_TKc"/>
    <property type="match status" value="1"/>
</dbReference>
<dbReference type="PRINTS" id="PR00019">
    <property type="entry name" value="LEURICHRPT"/>
</dbReference>
<dbReference type="Pfam" id="PF13855">
    <property type="entry name" value="LRR_8"/>
    <property type="match status" value="2"/>
</dbReference>
<dbReference type="EMBL" id="JARAOO010000013">
    <property type="protein sequence ID" value="KAJ7947134.1"/>
    <property type="molecule type" value="Genomic_DNA"/>
</dbReference>
<dbReference type="SUPFAM" id="SSF52047">
    <property type="entry name" value="RNI-like"/>
    <property type="match status" value="1"/>
</dbReference>
<comment type="caution">
    <text evidence="28">The sequence shown here is derived from an EMBL/GenBank/DDBJ whole genome shotgun (WGS) entry which is preliminary data.</text>
</comment>
<feature type="domain" description="Protein kinase" evidence="27">
    <location>
        <begin position="806"/>
        <end position="1052"/>
    </location>
</feature>
<evidence type="ECO:0000256" key="13">
    <source>
        <dbReference type="ARBA" id="ARBA00022729"/>
    </source>
</evidence>
<keyword evidence="8" id="KW-0723">Serine/threonine-protein kinase</keyword>
<dbReference type="PROSITE" id="PS00107">
    <property type="entry name" value="PROTEIN_KINASE_ATP"/>
    <property type="match status" value="1"/>
</dbReference>
<dbReference type="FunFam" id="3.80.10.10:FF:000400">
    <property type="entry name" value="Nuclear pore complex protein NUP107"/>
    <property type="match status" value="1"/>
</dbReference>
<evidence type="ECO:0000256" key="23">
    <source>
        <dbReference type="ARBA" id="ARBA00047899"/>
    </source>
</evidence>
<keyword evidence="16 28" id="KW-0418">Kinase</keyword>
<evidence type="ECO:0000256" key="5">
    <source>
        <dbReference type="ARBA" id="ARBA00012513"/>
    </source>
</evidence>
<dbReference type="InterPro" id="IPR013210">
    <property type="entry name" value="LRR_N_plant-typ"/>
</dbReference>
<keyword evidence="15 25" id="KW-0547">Nucleotide-binding</keyword>
<evidence type="ECO:0000256" key="11">
    <source>
        <dbReference type="ARBA" id="ARBA00022679"/>
    </source>
</evidence>
<dbReference type="InterPro" id="IPR017441">
    <property type="entry name" value="Protein_kinase_ATP_BS"/>
</dbReference>
<dbReference type="SMART" id="SM00365">
    <property type="entry name" value="LRR_SD22"/>
    <property type="match status" value="5"/>
</dbReference>
<comment type="similarity">
    <text evidence="22">Belongs to the polygalacturonase-inhibiting protein family.</text>
</comment>
<evidence type="ECO:0000256" key="15">
    <source>
        <dbReference type="ARBA" id="ARBA00022741"/>
    </source>
</evidence>
<keyword evidence="20 28" id="KW-0675">Receptor</keyword>
<dbReference type="SUPFAM" id="SSF56112">
    <property type="entry name" value="Protein kinase-like (PK-like)"/>
    <property type="match status" value="1"/>
</dbReference>
<evidence type="ECO:0000313" key="29">
    <source>
        <dbReference type="Proteomes" id="UP001163823"/>
    </source>
</evidence>
<evidence type="ECO:0000256" key="2">
    <source>
        <dbReference type="ARBA" id="ARBA00004170"/>
    </source>
</evidence>
<dbReference type="InterPro" id="IPR008271">
    <property type="entry name" value="Ser/Thr_kinase_AS"/>
</dbReference>
<evidence type="ECO:0000256" key="26">
    <source>
        <dbReference type="SAM" id="Phobius"/>
    </source>
</evidence>
<evidence type="ECO:0000256" key="10">
    <source>
        <dbReference type="ARBA" id="ARBA00022614"/>
    </source>
</evidence>
<keyword evidence="17 25" id="KW-0067">ATP-binding</keyword>
<comment type="subcellular location">
    <subcellularLocation>
        <location evidence="1">Cell membrane</location>
        <topology evidence="1">Single-pass membrane protein</topology>
    </subcellularLocation>
    <subcellularLocation>
        <location evidence="2">Membrane</location>
        <topology evidence="2">Peripheral membrane protein</topology>
    </subcellularLocation>
    <subcellularLocation>
        <location evidence="3">Secreted</location>
        <location evidence="3">Cell wall</location>
    </subcellularLocation>
</comment>
<comment type="catalytic activity">
    <reaction evidence="24">
        <text>L-seryl-[protein] + ATP = O-phospho-L-seryl-[protein] + ADP + H(+)</text>
        <dbReference type="Rhea" id="RHEA:17989"/>
        <dbReference type="Rhea" id="RHEA-COMP:9863"/>
        <dbReference type="Rhea" id="RHEA-COMP:11604"/>
        <dbReference type="ChEBI" id="CHEBI:15378"/>
        <dbReference type="ChEBI" id="CHEBI:29999"/>
        <dbReference type="ChEBI" id="CHEBI:30616"/>
        <dbReference type="ChEBI" id="CHEBI:83421"/>
        <dbReference type="ChEBI" id="CHEBI:456216"/>
        <dbReference type="EC" id="2.7.11.1"/>
    </reaction>
</comment>
<evidence type="ECO:0000256" key="7">
    <source>
        <dbReference type="ARBA" id="ARBA00022512"/>
    </source>
</evidence>
<evidence type="ECO:0000256" key="20">
    <source>
        <dbReference type="ARBA" id="ARBA00023170"/>
    </source>
</evidence>
<evidence type="ECO:0000256" key="3">
    <source>
        <dbReference type="ARBA" id="ARBA00004191"/>
    </source>
</evidence>
<dbReference type="Pfam" id="PF00560">
    <property type="entry name" value="LRR_1"/>
    <property type="match status" value="12"/>
</dbReference>
<evidence type="ECO:0000256" key="6">
    <source>
        <dbReference type="ARBA" id="ARBA00022475"/>
    </source>
</evidence>
<dbReference type="AlphaFoldDB" id="A0AAD7KWE7"/>
<dbReference type="InterPro" id="IPR032675">
    <property type="entry name" value="LRR_dom_sf"/>
</dbReference>
<dbReference type="PANTHER" id="PTHR27008">
    <property type="entry name" value="OS04G0122200 PROTEIN"/>
    <property type="match status" value="1"/>
</dbReference>
<dbReference type="FunFam" id="3.30.200.20:FF:000661">
    <property type="entry name" value="Serine-threonine protein kinase plant-type"/>
    <property type="match status" value="1"/>
</dbReference>
<dbReference type="FunFam" id="3.80.10.10:FF:000383">
    <property type="entry name" value="Leucine-rich repeat receptor protein kinase EMS1"/>
    <property type="match status" value="1"/>
</dbReference>
<keyword evidence="7" id="KW-0964">Secreted</keyword>
<dbReference type="Pfam" id="PF07714">
    <property type="entry name" value="PK_Tyr_Ser-Thr"/>
    <property type="match status" value="1"/>
</dbReference>
<dbReference type="InterPro" id="IPR003591">
    <property type="entry name" value="Leu-rich_rpt_typical-subtyp"/>
</dbReference>
<dbReference type="Gene3D" id="3.80.10.10">
    <property type="entry name" value="Ribonuclease Inhibitor"/>
    <property type="match status" value="5"/>
</dbReference>
<dbReference type="SMART" id="SM00369">
    <property type="entry name" value="LRR_TYP"/>
    <property type="match status" value="9"/>
</dbReference>
<dbReference type="InterPro" id="IPR001611">
    <property type="entry name" value="Leu-rich_rpt"/>
</dbReference>
<keyword evidence="19 26" id="KW-0472">Membrane</keyword>
<evidence type="ECO:0000256" key="4">
    <source>
        <dbReference type="ARBA" id="ARBA00008684"/>
    </source>
</evidence>
<dbReference type="InterPro" id="IPR011009">
    <property type="entry name" value="Kinase-like_dom_sf"/>
</dbReference>
<keyword evidence="13" id="KW-0732">Signal</keyword>
<dbReference type="GO" id="GO:0005886">
    <property type="term" value="C:plasma membrane"/>
    <property type="evidence" value="ECO:0007669"/>
    <property type="project" value="UniProtKB-SubCell"/>
</dbReference>
<dbReference type="GO" id="GO:0009791">
    <property type="term" value="P:post-embryonic development"/>
    <property type="evidence" value="ECO:0007669"/>
    <property type="project" value="UniProtKB-ARBA"/>
</dbReference>
<dbReference type="GO" id="GO:0099402">
    <property type="term" value="P:plant organ development"/>
    <property type="evidence" value="ECO:0007669"/>
    <property type="project" value="UniProtKB-ARBA"/>
</dbReference>
<feature type="transmembrane region" description="Helical" evidence="26">
    <location>
        <begin position="748"/>
        <end position="770"/>
    </location>
</feature>
<protein>
    <recommendedName>
        <fullName evidence="5">non-specific serine/threonine protein kinase</fullName>
        <ecNumber evidence="5">2.7.11.1</ecNumber>
    </recommendedName>
</protein>
<evidence type="ECO:0000256" key="25">
    <source>
        <dbReference type="PROSITE-ProRule" id="PRU10141"/>
    </source>
</evidence>
<keyword evidence="9" id="KW-0597">Phosphoprotein</keyword>
<evidence type="ECO:0000259" key="27">
    <source>
        <dbReference type="PROSITE" id="PS50011"/>
    </source>
</evidence>
<keyword evidence="11" id="KW-0808">Transferase</keyword>
<comment type="similarity">
    <text evidence="4">Belongs to the protein kinase superfamily. Ser/Thr protein kinase family.</text>
</comment>
<dbReference type="GO" id="GO:0005524">
    <property type="term" value="F:ATP binding"/>
    <property type="evidence" value="ECO:0007669"/>
    <property type="project" value="UniProtKB-UniRule"/>
</dbReference>
<feature type="binding site" evidence="25">
    <location>
        <position position="834"/>
    </location>
    <ligand>
        <name>ATP</name>
        <dbReference type="ChEBI" id="CHEBI:30616"/>
    </ligand>
</feature>
<evidence type="ECO:0000256" key="24">
    <source>
        <dbReference type="ARBA" id="ARBA00048679"/>
    </source>
</evidence>
<dbReference type="InterPro" id="IPR051809">
    <property type="entry name" value="Plant_receptor-like_S/T_kinase"/>
</dbReference>
<dbReference type="InterPro" id="IPR001245">
    <property type="entry name" value="Ser-Thr/Tyr_kinase_cat_dom"/>
</dbReference>
<keyword evidence="12 26" id="KW-0812">Transmembrane</keyword>
<evidence type="ECO:0000256" key="9">
    <source>
        <dbReference type="ARBA" id="ARBA00022553"/>
    </source>
</evidence>
<dbReference type="PROSITE" id="PS50011">
    <property type="entry name" value="PROTEIN_KINASE_DOM"/>
    <property type="match status" value="1"/>
</dbReference>
<dbReference type="FunFam" id="1.10.510.10:FF:000358">
    <property type="entry name" value="Putative leucine-rich repeat receptor-like serine/threonine-protein kinase"/>
    <property type="match status" value="1"/>
</dbReference>
<comment type="catalytic activity">
    <reaction evidence="23">
        <text>L-threonyl-[protein] + ATP = O-phospho-L-threonyl-[protein] + ADP + H(+)</text>
        <dbReference type="Rhea" id="RHEA:46608"/>
        <dbReference type="Rhea" id="RHEA-COMP:11060"/>
        <dbReference type="Rhea" id="RHEA-COMP:11605"/>
        <dbReference type="ChEBI" id="CHEBI:15378"/>
        <dbReference type="ChEBI" id="CHEBI:30013"/>
        <dbReference type="ChEBI" id="CHEBI:30616"/>
        <dbReference type="ChEBI" id="CHEBI:61977"/>
        <dbReference type="ChEBI" id="CHEBI:456216"/>
        <dbReference type="EC" id="2.7.11.1"/>
    </reaction>
</comment>
<dbReference type="FunFam" id="3.80.10.10:FF:000095">
    <property type="entry name" value="LRR receptor-like serine/threonine-protein kinase GSO1"/>
    <property type="match status" value="1"/>
</dbReference>
<evidence type="ECO:0000256" key="8">
    <source>
        <dbReference type="ARBA" id="ARBA00022527"/>
    </source>
</evidence>
<keyword evidence="14" id="KW-0677">Repeat</keyword>
<dbReference type="Pfam" id="PF08263">
    <property type="entry name" value="LRRNT_2"/>
    <property type="match status" value="1"/>
</dbReference>
<evidence type="ECO:0000256" key="22">
    <source>
        <dbReference type="ARBA" id="ARBA00038043"/>
    </source>
</evidence>
<reference evidence="28" key="1">
    <citation type="journal article" date="2023" name="Science">
        <title>Elucidation of the pathway for biosynthesis of saponin adjuvants from the soapbark tree.</title>
        <authorList>
            <person name="Reed J."/>
            <person name="Orme A."/>
            <person name="El-Demerdash A."/>
            <person name="Owen C."/>
            <person name="Martin L.B.B."/>
            <person name="Misra R.C."/>
            <person name="Kikuchi S."/>
            <person name="Rejzek M."/>
            <person name="Martin A.C."/>
            <person name="Harkess A."/>
            <person name="Leebens-Mack J."/>
            <person name="Louveau T."/>
            <person name="Stephenson M.J."/>
            <person name="Osbourn A."/>
        </authorList>
    </citation>
    <scope>NUCLEOTIDE SEQUENCE</scope>
    <source>
        <strain evidence="28">S10</strain>
    </source>
</reference>
<evidence type="ECO:0000256" key="17">
    <source>
        <dbReference type="ARBA" id="ARBA00022840"/>
    </source>
</evidence>
<dbReference type="Gene3D" id="3.30.200.20">
    <property type="entry name" value="Phosphorylase Kinase, domain 1"/>
    <property type="match status" value="1"/>
</dbReference>
<evidence type="ECO:0000256" key="21">
    <source>
        <dbReference type="ARBA" id="ARBA00023180"/>
    </source>
</evidence>
<dbReference type="GO" id="GO:0004674">
    <property type="term" value="F:protein serine/threonine kinase activity"/>
    <property type="evidence" value="ECO:0007669"/>
    <property type="project" value="UniProtKB-KW"/>
</dbReference>
<keyword evidence="21" id="KW-0325">Glycoprotein</keyword>
<evidence type="ECO:0000256" key="12">
    <source>
        <dbReference type="ARBA" id="ARBA00022692"/>
    </source>
</evidence>
<dbReference type="GO" id="GO:0009653">
    <property type="term" value="P:anatomical structure morphogenesis"/>
    <property type="evidence" value="ECO:0007669"/>
    <property type="project" value="UniProtKB-ARBA"/>
</dbReference>
<evidence type="ECO:0000256" key="16">
    <source>
        <dbReference type="ARBA" id="ARBA00022777"/>
    </source>
</evidence>
<keyword evidence="7" id="KW-0134">Cell wall</keyword>
<dbReference type="Pfam" id="PF00069">
    <property type="entry name" value="Pkinase"/>
    <property type="match status" value="1"/>
</dbReference>
<evidence type="ECO:0000256" key="19">
    <source>
        <dbReference type="ARBA" id="ARBA00023136"/>
    </source>
</evidence>
<dbReference type="SUPFAM" id="SSF52058">
    <property type="entry name" value="L domain-like"/>
    <property type="match status" value="2"/>
</dbReference>
<evidence type="ECO:0000256" key="14">
    <source>
        <dbReference type="ARBA" id="ARBA00022737"/>
    </source>
</evidence>
<dbReference type="FunFam" id="3.80.10.10:FF:000233">
    <property type="entry name" value="Leucine-rich repeat receptor-like protein kinase TDR"/>
    <property type="match status" value="1"/>
</dbReference>
<accession>A0AAD7KWE7</accession>
<evidence type="ECO:0000256" key="1">
    <source>
        <dbReference type="ARBA" id="ARBA00004162"/>
    </source>
</evidence>
<dbReference type="PANTHER" id="PTHR27008:SF585">
    <property type="entry name" value="PROTEIN KINASE DOMAIN-CONTAINING PROTEIN"/>
    <property type="match status" value="1"/>
</dbReference>
<dbReference type="KEGG" id="qsa:O6P43_031980"/>
<keyword evidence="29" id="KW-1185">Reference proteome</keyword>
<organism evidence="28 29">
    <name type="scientific">Quillaja saponaria</name>
    <name type="common">Soap bark tree</name>
    <dbReference type="NCBI Taxonomy" id="32244"/>
    <lineage>
        <taxon>Eukaryota</taxon>
        <taxon>Viridiplantae</taxon>
        <taxon>Streptophyta</taxon>
        <taxon>Embryophyta</taxon>
        <taxon>Tracheophyta</taxon>
        <taxon>Spermatophyta</taxon>
        <taxon>Magnoliopsida</taxon>
        <taxon>eudicotyledons</taxon>
        <taxon>Gunneridae</taxon>
        <taxon>Pentapetalae</taxon>
        <taxon>rosids</taxon>
        <taxon>fabids</taxon>
        <taxon>Fabales</taxon>
        <taxon>Quillajaceae</taxon>
        <taxon>Quillaja</taxon>
    </lineage>
</organism>
<evidence type="ECO:0000313" key="28">
    <source>
        <dbReference type="EMBL" id="KAJ7947134.1"/>
    </source>
</evidence>